<keyword evidence="2" id="KW-1185">Reference proteome</keyword>
<reference evidence="1" key="1">
    <citation type="submission" date="2019-12" db="EMBL/GenBank/DDBJ databases">
        <title>The DNA Methylation Landscape of Giant Viruses.</title>
        <authorList>
            <person name="Jeudy S."/>
            <person name="Rigou S."/>
            <person name="Alempic J.-M."/>
            <person name="Claverie J.-M."/>
            <person name="Abergel C."/>
            <person name="Legendre M."/>
        </authorList>
    </citation>
    <scope>NUCLEOTIDE SEQUENCE</scope>
    <source>
        <strain evidence="1">P4</strain>
    </source>
</reference>
<evidence type="ECO:0000313" key="2">
    <source>
        <dbReference type="Proteomes" id="UP001224087"/>
    </source>
</evidence>
<proteinExistence type="predicted"/>
<accession>A0A6G8MY85</accession>
<evidence type="ECO:0000313" key="1">
    <source>
        <dbReference type="EMBL" id="QIN54295.1"/>
    </source>
</evidence>
<gene>
    <name evidence="1" type="primary">ck170</name>
</gene>
<sequence>MPCLWKTTPPFVKSTRSCTTFFGLPRLFAFPTGCPPKQGEKETNKKKKEGRDSFLNLFSEVYIGETLCKLVTEHIS</sequence>
<protein>
    <submittedName>
        <fullName evidence="1">Uncharacterized protein</fullName>
    </submittedName>
</protein>
<dbReference type="Proteomes" id="UP001224087">
    <property type="component" value="Segment"/>
</dbReference>
<dbReference type="EMBL" id="MN873693">
    <property type="protein sequence ID" value="QIN54295.1"/>
    <property type="molecule type" value="Genomic_DNA"/>
</dbReference>
<name>A0A6G8MY85_9VIRU</name>
<organism evidence="1 2">
    <name type="scientific">Cedratvirus kamchatka</name>
    <dbReference type="NCBI Taxonomy" id="2716914"/>
    <lineage>
        <taxon>Viruses</taxon>
        <taxon>Pithoviruses</taxon>
        <taxon>Orthocedratvirinae</taxon>
        <taxon>Alphacedratvirus</taxon>
        <taxon>Alphacedratvirus rossiense</taxon>
    </lineage>
</organism>